<evidence type="ECO:0000313" key="2">
    <source>
        <dbReference type="EMBL" id="MBC5722576.1"/>
    </source>
</evidence>
<organism evidence="2 3">
    <name type="scientific">Flintibacter hominis</name>
    <dbReference type="NCBI Taxonomy" id="2763048"/>
    <lineage>
        <taxon>Bacteria</taxon>
        <taxon>Bacillati</taxon>
        <taxon>Bacillota</taxon>
        <taxon>Clostridia</taxon>
        <taxon>Eubacteriales</taxon>
        <taxon>Flintibacter</taxon>
    </lineage>
</organism>
<dbReference type="InterPro" id="IPR010982">
    <property type="entry name" value="Lambda_DNA-bd_dom_sf"/>
</dbReference>
<comment type="caution">
    <text evidence="2">The sequence shown here is derived from an EMBL/GenBank/DDBJ whole genome shotgun (WGS) entry which is preliminary data.</text>
</comment>
<keyword evidence="3" id="KW-1185">Reference proteome</keyword>
<reference evidence="2" key="1">
    <citation type="submission" date="2020-08" db="EMBL/GenBank/DDBJ databases">
        <title>Genome public.</title>
        <authorList>
            <person name="Liu C."/>
            <person name="Sun Q."/>
        </authorList>
    </citation>
    <scope>NUCLEOTIDE SEQUENCE</scope>
    <source>
        <strain evidence="2">NSJ-23</strain>
    </source>
</reference>
<dbReference type="Gene3D" id="1.10.260.40">
    <property type="entry name" value="lambda repressor-like DNA-binding domains"/>
    <property type="match status" value="1"/>
</dbReference>
<dbReference type="EMBL" id="JACOPO010000004">
    <property type="protein sequence ID" value="MBC5722576.1"/>
    <property type="molecule type" value="Genomic_DNA"/>
</dbReference>
<evidence type="ECO:0000259" key="1">
    <source>
        <dbReference type="Pfam" id="PF13443"/>
    </source>
</evidence>
<dbReference type="GO" id="GO:0003677">
    <property type="term" value="F:DNA binding"/>
    <property type="evidence" value="ECO:0007669"/>
    <property type="project" value="InterPro"/>
</dbReference>
<dbReference type="AlphaFoldDB" id="A0A8J6J890"/>
<proteinExistence type="predicted"/>
<dbReference type="RefSeq" id="WP_186852675.1">
    <property type="nucleotide sequence ID" value="NZ_JACOPO010000004.1"/>
</dbReference>
<dbReference type="Proteomes" id="UP000628736">
    <property type="component" value="Unassembled WGS sequence"/>
</dbReference>
<evidence type="ECO:0000313" key="3">
    <source>
        <dbReference type="Proteomes" id="UP000628736"/>
    </source>
</evidence>
<gene>
    <name evidence="2" type="ORF">H8S11_07105</name>
</gene>
<feature type="domain" description="HTH cro/C1-type" evidence="1">
    <location>
        <begin position="7"/>
        <end position="69"/>
    </location>
</feature>
<sequence length="79" mass="9038">MISFAPLRKLLSERKISTYFLRNKCGDYNMDSKTIQRLMSDQSVSTYTLNALCNILECDLSDIISFSPDDNKPKKNPEA</sequence>
<accession>A0A8J6J890</accession>
<dbReference type="SUPFAM" id="SSF47413">
    <property type="entry name" value="lambda repressor-like DNA-binding domains"/>
    <property type="match status" value="1"/>
</dbReference>
<name>A0A8J6J890_9FIRM</name>
<dbReference type="Pfam" id="PF13443">
    <property type="entry name" value="HTH_26"/>
    <property type="match status" value="1"/>
</dbReference>
<protein>
    <submittedName>
        <fullName evidence="2">Helix-turn-helix transcriptional regulator</fullName>
    </submittedName>
</protein>
<dbReference type="InterPro" id="IPR001387">
    <property type="entry name" value="Cro/C1-type_HTH"/>
</dbReference>